<dbReference type="EMBL" id="LWLG01000002">
    <property type="protein sequence ID" value="OAQ21291.1"/>
    <property type="molecule type" value="Genomic_DNA"/>
</dbReference>
<dbReference type="AlphaFoldDB" id="A0A179D676"/>
<name>A0A179D676_9BACT</name>
<dbReference type="Proteomes" id="UP000078390">
    <property type="component" value="Unassembled WGS sequence"/>
</dbReference>
<evidence type="ECO:0000313" key="2">
    <source>
        <dbReference type="Proteomes" id="UP000078390"/>
    </source>
</evidence>
<evidence type="ECO:0000313" key="1">
    <source>
        <dbReference type="EMBL" id="OAQ21291.1"/>
    </source>
</evidence>
<dbReference type="STRING" id="999894.TDIS_0511"/>
<accession>A0A179D676</accession>
<proteinExistence type="predicted"/>
<keyword evidence="2" id="KW-1185">Reference proteome</keyword>
<comment type="caution">
    <text evidence="1">The sequence shown here is derived from an EMBL/GenBank/DDBJ whole genome shotgun (WGS) entry which is preliminary data.</text>
</comment>
<organism evidence="1 2">
    <name type="scientific">Thermosulfurimonas dismutans</name>
    <dbReference type="NCBI Taxonomy" id="999894"/>
    <lineage>
        <taxon>Bacteria</taxon>
        <taxon>Pseudomonadati</taxon>
        <taxon>Thermodesulfobacteriota</taxon>
        <taxon>Thermodesulfobacteria</taxon>
        <taxon>Thermodesulfobacteriales</taxon>
        <taxon>Thermodesulfobacteriaceae</taxon>
        <taxon>Thermosulfurimonas</taxon>
    </lineage>
</organism>
<protein>
    <submittedName>
        <fullName evidence="1">Uncharacterized protein</fullName>
    </submittedName>
</protein>
<gene>
    <name evidence="1" type="ORF">TDIS_0511</name>
</gene>
<sequence>MFLMAGLVVLFWRVAFIYATARIREMQGLVYEIRTYDRSIR</sequence>
<reference evidence="1 2" key="1">
    <citation type="submission" date="2016-04" db="EMBL/GenBank/DDBJ databases">
        <title>Genome analysis of Thermosulfurimonas dismutans, the first thermophilic sulfur-disproportionating bacterium of the phylum Thermodesulfobacteria.</title>
        <authorList>
            <person name="Mardanov A.V."/>
            <person name="Beletsky A.V."/>
            <person name="Kadnikov V.V."/>
            <person name="Slobodkin A.I."/>
            <person name="Ravin N.V."/>
        </authorList>
    </citation>
    <scope>NUCLEOTIDE SEQUENCE [LARGE SCALE GENOMIC DNA]</scope>
    <source>
        <strain evidence="1 2">S95</strain>
    </source>
</reference>